<dbReference type="InterPro" id="IPR001087">
    <property type="entry name" value="GDSL"/>
</dbReference>
<name>A0A8J2Z216_9GAMM</name>
<dbReference type="OrthoDB" id="5292073at2"/>
<dbReference type="GO" id="GO:0016788">
    <property type="term" value="F:hydrolase activity, acting on ester bonds"/>
    <property type="evidence" value="ECO:0007669"/>
    <property type="project" value="InterPro"/>
</dbReference>
<keyword evidence="3" id="KW-1185">Reference proteome</keyword>
<evidence type="ECO:0000256" key="1">
    <source>
        <dbReference type="ARBA" id="ARBA00022801"/>
    </source>
</evidence>
<dbReference type="PANTHER" id="PTHR45648:SF22">
    <property type="entry name" value="GDSL LIPASE_ACYLHYDROLASE FAMILY PROTEIN (AFU_ORTHOLOGUE AFUA_4G14700)"/>
    <property type="match status" value="1"/>
</dbReference>
<evidence type="ECO:0000313" key="3">
    <source>
        <dbReference type="Proteomes" id="UP000636949"/>
    </source>
</evidence>
<reference evidence="2" key="1">
    <citation type="journal article" date="2014" name="Int. J. Syst. Evol. Microbiol.">
        <title>Complete genome sequence of Corynebacterium casei LMG S-19264T (=DSM 44701T), isolated from a smear-ripened cheese.</title>
        <authorList>
            <consortium name="US DOE Joint Genome Institute (JGI-PGF)"/>
            <person name="Walter F."/>
            <person name="Albersmeier A."/>
            <person name="Kalinowski J."/>
            <person name="Ruckert C."/>
        </authorList>
    </citation>
    <scope>NUCLEOTIDE SEQUENCE</scope>
    <source>
        <strain evidence="2">CGMCC 1.15758</strain>
    </source>
</reference>
<dbReference type="CDD" id="cd01846">
    <property type="entry name" value="fatty_acyltransferase_like"/>
    <property type="match status" value="1"/>
</dbReference>
<dbReference type="PANTHER" id="PTHR45648">
    <property type="entry name" value="GDSL LIPASE/ACYLHYDROLASE FAMILY PROTEIN (AFU_ORTHOLOGUE AFUA_4G14700)"/>
    <property type="match status" value="1"/>
</dbReference>
<protein>
    <submittedName>
        <fullName evidence="2">Phospholipase</fullName>
    </submittedName>
</protein>
<sequence>MTVGSIVVFGDSLQDNGNLIKTLEIPGVPYDRGRFSDGLVACEYLGKMLKEKQQTTVDIKVNNYAIGGACTTGKNPKSLLTTHSFSVQNQIDRYVARQGRFTDDALIMLNGGGNNFLFAVHNEKPFLNFPAVYRVASDLLSSIDRVIKLGAKRIVVWNVPDVTVAPAYDVTPFPKPIVIWLKKYIKRNIIKQNKQLEIGVNRLKEKYPFVQIHLFDAYALLHEALETPMAFGFDNATEACIRSFGGVDGNGEIQTDIPIEHDPQTHLFWDYVHPTTKAQKMLAEKIFDLLHPL</sequence>
<comment type="caution">
    <text evidence="2">The sequence shown here is derived from an EMBL/GenBank/DDBJ whole genome shotgun (WGS) entry which is preliminary data.</text>
</comment>
<dbReference type="InterPro" id="IPR051058">
    <property type="entry name" value="GDSL_Est/Lipase"/>
</dbReference>
<accession>A0A8J2Z216</accession>
<evidence type="ECO:0000313" key="2">
    <source>
        <dbReference type="EMBL" id="GGF87346.1"/>
    </source>
</evidence>
<dbReference type="SUPFAM" id="SSF52266">
    <property type="entry name" value="SGNH hydrolase"/>
    <property type="match status" value="1"/>
</dbReference>
<dbReference type="Gene3D" id="3.40.50.1110">
    <property type="entry name" value="SGNH hydrolase"/>
    <property type="match status" value="1"/>
</dbReference>
<dbReference type="InterPro" id="IPR036514">
    <property type="entry name" value="SGNH_hydro_sf"/>
</dbReference>
<proteinExistence type="predicted"/>
<dbReference type="Proteomes" id="UP000636949">
    <property type="component" value="Unassembled WGS sequence"/>
</dbReference>
<organism evidence="2 3">
    <name type="scientific">Cysteiniphilum litorale</name>
    <dbReference type="NCBI Taxonomy" id="2056700"/>
    <lineage>
        <taxon>Bacteria</taxon>
        <taxon>Pseudomonadati</taxon>
        <taxon>Pseudomonadota</taxon>
        <taxon>Gammaproteobacteria</taxon>
        <taxon>Thiotrichales</taxon>
        <taxon>Fastidiosibacteraceae</taxon>
        <taxon>Cysteiniphilum</taxon>
    </lineage>
</organism>
<dbReference type="RefSeq" id="WP_117001299.1">
    <property type="nucleotide sequence ID" value="NZ_BMJS01000001.1"/>
</dbReference>
<reference evidence="2" key="2">
    <citation type="submission" date="2020-09" db="EMBL/GenBank/DDBJ databases">
        <authorList>
            <person name="Sun Q."/>
            <person name="Zhou Y."/>
        </authorList>
    </citation>
    <scope>NUCLEOTIDE SEQUENCE</scope>
    <source>
        <strain evidence="2">CGMCC 1.15758</strain>
    </source>
</reference>
<keyword evidence="1" id="KW-0378">Hydrolase</keyword>
<gene>
    <name evidence="2" type="ORF">GCM10010995_00890</name>
</gene>
<dbReference type="EMBL" id="BMJS01000001">
    <property type="protein sequence ID" value="GGF87346.1"/>
    <property type="molecule type" value="Genomic_DNA"/>
</dbReference>
<dbReference type="Pfam" id="PF00657">
    <property type="entry name" value="Lipase_GDSL"/>
    <property type="match status" value="1"/>
</dbReference>
<dbReference type="AlphaFoldDB" id="A0A8J2Z216"/>